<keyword evidence="3" id="KW-1185">Reference proteome</keyword>
<organism evidence="2 3">
    <name type="scientific">Phytophthora fragariaefolia</name>
    <dbReference type="NCBI Taxonomy" id="1490495"/>
    <lineage>
        <taxon>Eukaryota</taxon>
        <taxon>Sar</taxon>
        <taxon>Stramenopiles</taxon>
        <taxon>Oomycota</taxon>
        <taxon>Peronosporomycetes</taxon>
        <taxon>Peronosporales</taxon>
        <taxon>Peronosporaceae</taxon>
        <taxon>Phytophthora</taxon>
    </lineage>
</organism>
<comment type="caution">
    <text evidence="2">The sequence shown here is derived from an EMBL/GenBank/DDBJ whole genome shotgun (WGS) entry which is preliminary data.</text>
</comment>
<name>A0A9W6XK32_9STRA</name>
<evidence type="ECO:0000313" key="2">
    <source>
        <dbReference type="EMBL" id="GMF40108.1"/>
    </source>
</evidence>
<gene>
    <name evidence="2" type="ORF">Pfra01_001217400</name>
</gene>
<dbReference type="AlphaFoldDB" id="A0A9W6XK32"/>
<proteinExistence type="predicted"/>
<feature type="region of interest" description="Disordered" evidence="1">
    <location>
        <begin position="47"/>
        <end position="99"/>
    </location>
</feature>
<feature type="compositionally biased region" description="Acidic residues" evidence="1">
    <location>
        <begin position="88"/>
        <end position="99"/>
    </location>
</feature>
<protein>
    <submittedName>
        <fullName evidence="2">Unnamed protein product</fullName>
    </submittedName>
</protein>
<accession>A0A9W6XK32</accession>
<dbReference type="Proteomes" id="UP001165121">
    <property type="component" value="Unassembled WGS sequence"/>
</dbReference>
<reference evidence="2" key="1">
    <citation type="submission" date="2023-04" db="EMBL/GenBank/DDBJ databases">
        <title>Phytophthora fragariaefolia NBRC 109709.</title>
        <authorList>
            <person name="Ichikawa N."/>
            <person name="Sato H."/>
            <person name="Tonouchi N."/>
        </authorList>
    </citation>
    <scope>NUCLEOTIDE SEQUENCE</scope>
    <source>
        <strain evidence="2">NBRC 109709</strain>
    </source>
</reference>
<evidence type="ECO:0000313" key="3">
    <source>
        <dbReference type="Proteomes" id="UP001165121"/>
    </source>
</evidence>
<evidence type="ECO:0000256" key="1">
    <source>
        <dbReference type="SAM" id="MobiDB-lite"/>
    </source>
</evidence>
<dbReference type="EMBL" id="BSXT01001227">
    <property type="protein sequence ID" value="GMF40108.1"/>
    <property type="molecule type" value="Genomic_DNA"/>
</dbReference>
<sequence>MRRNVAFATKVLIKRELSRLTIRLSANTYVLIWTEYEVNDGTVIGGRHPPMGGERMSSGAADGGQMGGVAVRSATAGEEERMRATNAELDEMDDPPAQS</sequence>